<proteinExistence type="predicted"/>
<evidence type="ECO:0000313" key="2">
    <source>
        <dbReference type="Proteomes" id="UP001234297"/>
    </source>
</evidence>
<gene>
    <name evidence="1" type="ORF">MRB53_028439</name>
</gene>
<reference evidence="1 2" key="1">
    <citation type="journal article" date="2022" name="Hortic Res">
        <title>A haplotype resolved chromosomal level avocado genome allows analysis of novel avocado genes.</title>
        <authorList>
            <person name="Nath O."/>
            <person name="Fletcher S.J."/>
            <person name="Hayward A."/>
            <person name="Shaw L.M."/>
            <person name="Masouleh A.K."/>
            <person name="Furtado A."/>
            <person name="Henry R.J."/>
            <person name="Mitter N."/>
        </authorList>
    </citation>
    <scope>NUCLEOTIDE SEQUENCE [LARGE SCALE GENOMIC DNA]</scope>
    <source>
        <strain evidence="2">cv. Hass</strain>
    </source>
</reference>
<accession>A0ACC2KFJ9</accession>
<protein>
    <submittedName>
        <fullName evidence="1">Uncharacterized protein</fullName>
    </submittedName>
</protein>
<name>A0ACC2KFJ9_PERAE</name>
<dbReference type="Proteomes" id="UP001234297">
    <property type="component" value="Chromosome 9"/>
</dbReference>
<organism evidence="1 2">
    <name type="scientific">Persea americana</name>
    <name type="common">Avocado</name>
    <dbReference type="NCBI Taxonomy" id="3435"/>
    <lineage>
        <taxon>Eukaryota</taxon>
        <taxon>Viridiplantae</taxon>
        <taxon>Streptophyta</taxon>
        <taxon>Embryophyta</taxon>
        <taxon>Tracheophyta</taxon>
        <taxon>Spermatophyta</taxon>
        <taxon>Magnoliopsida</taxon>
        <taxon>Magnoliidae</taxon>
        <taxon>Laurales</taxon>
        <taxon>Lauraceae</taxon>
        <taxon>Persea</taxon>
    </lineage>
</organism>
<keyword evidence="2" id="KW-1185">Reference proteome</keyword>
<dbReference type="EMBL" id="CM056817">
    <property type="protein sequence ID" value="KAJ8619910.1"/>
    <property type="molecule type" value="Genomic_DNA"/>
</dbReference>
<evidence type="ECO:0000313" key="1">
    <source>
        <dbReference type="EMBL" id="KAJ8619910.1"/>
    </source>
</evidence>
<sequence>MTSSAIEPDIKQYGCMIGLHGRAWLVDESTTLVQTRNLIELDPDHSSCHVLLSNVYAAVGNGTRQGM</sequence>
<comment type="caution">
    <text evidence="1">The sequence shown here is derived from an EMBL/GenBank/DDBJ whole genome shotgun (WGS) entry which is preliminary data.</text>
</comment>